<feature type="domain" description="Transglycosylase SLT" evidence="4">
    <location>
        <begin position="145"/>
        <end position="235"/>
    </location>
</feature>
<dbReference type="OrthoDB" id="9815002at2"/>
<dbReference type="SUPFAM" id="SSF53955">
    <property type="entry name" value="Lysozyme-like"/>
    <property type="match status" value="1"/>
</dbReference>
<gene>
    <name evidence="5" type="ORF">SKA53_08456</name>
</gene>
<dbReference type="HOGENOM" id="CLU_083315_0_0_5"/>
<dbReference type="Gene3D" id="1.10.530.10">
    <property type="match status" value="1"/>
</dbReference>
<reference evidence="5 6" key="1">
    <citation type="submission" date="2006-01" db="EMBL/GenBank/DDBJ databases">
        <authorList>
            <person name="Hagstrom A."/>
            <person name="Ferriera S."/>
            <person name="Johnson J."/>
            <person name="Kravitz S."/>
            <person name="Halpern A."/>
            <person name="Remington K."/>
            <person name="Beeson K."/>
            <person name="Tran B."/>
            <person name="Rogers Y.-H."/>
            <person name="Friedman R."/>
            <person name="Venter J.C."/>
        </authorList>
    </citation>
    <scope>NUCLEOTIDE SEQUENCE [LARGE SCALE GENOMIC DNA]</scope>
    <source>
        <strain evidence="5 6">SKA53</strain>
    </source>
</reference>
<evidence type="ECO:0000256" key="3">
    <source>
        <dbReference type="SAM" id="SignalP"/>
    </source>
</evidence>
<protein>
    <submittedName>
        <fullName evidence="5">Transglycosylase, Slt family</fullName>
    </submittedName>
</protein>
<comment type="similarity">
    <text evidence="1">Belongs to the transglycosylase Slt family.</text>
</comment>
<dbReference type="PANTHER" id="PTHR37423:SF2">
    <property type="entry name" value="MEMBRANE-BOUND LYTIC MUREIN TRANSGLYCOSYLASE C"/>
    <property type="match status" value="1"/>
</dbReference>
<comment type="caution">
    <text evidence="5">The sequence shown here is derived from an EMBL/GenBank/DDBJ whole genome shotgun (WGS) entry which is preliminary data.</text>
</comment>
<dbReference type="CDD" id="cd00254">
    <property type="entry name" value="LT-like"/>
    <property type="match status" value="1"/>
</dbReference>
<feature type="chain" id="PRO_5002661520" evidence="3">
    <location>
        <begin position="23"/>
        <end position="279"/>
    </location>
</feature>
<name>A3V7A7_9RHOB</name>
<dbReference type="InterPro" id="IPR023346">
    <property type="entry name" value="Lysozyme-like_dom_sf"/>
</dbReference>
<dbReference type="Pfam" id="PF01464">
    <property type="entry name" value="SLT"/>
    <property type="match status" value="1"/>
</dbReference>
<evidence type="ECO:0000313" key="5">
    <source>
        <dbReference type="EMBL" id="EAQ06123.1"/>
    </source>
</evidence>
<dbReference type="eggNOG" id="COG0741">
    <property type="taxonomic scope" value="Bacteria"/>
</dbReference>
<accession>A3V7A7</accession>
<dbReference type="AlphaFoldDB" id="A3V7A7"/>
<dbReference type="Proteomes" id="UP000004507">
    <property type="component" value="Unassembled WGS sequence"/>
</dbReference>
<keyword evidence="3" id="KW-0732">Signal</keyword>
<evidence type="ECO:0000313" key="6">
    <source>
        <dbReference type="Proteomes" id="UP000004507"/>
    </source>
</evidence>
<keyword evidence="6" id="KW-1185">Reference proteome</keyword>
<evidence type="ECO:0000256" key="2">
    <source>
        <dbReference type="ARBA" id="ARBA00009387"/>
    </source>
</evidence>
<evidence type="ECO:0000259" key="4">
    <source>
        <dbReference type="Pfam" id="PF01464"/>
    </source>
</evidence>
<dbReference type="PANTHER" id="PTHR37423">
    <property type="entry name" value="SOLUBLE LYTIC MUREIN TRANSGLYCOSYLASE-RELATED"/>
    <property type="match status" value="1"/>
</dbReference>
<proteinExistence type="inferred from homology"/>
<organism evidence="5 6">
    <name type="scientific">Yoonia vestfoldensis SKA53</name>
    <dbReference type="NCBI Taxonomy" id="314232"/>
    <lineage>
        <taxon>Bacteria</taxon>
        <taxon>Pseudomonadati</taxon>
        <taxon>Pseudomonadota</taxon>
        <taxon>Alphaproteobacteria</taxon>
        <taxon>Rhodobacterales</taxon>
        <taxon>Paracoccaceae</taxon>
        <taxon>Yoonia</taxon>
    </lineage>
</organism>
<evidence type="ECO:0000256" key="1">
    <source>
        <dbReference type="ARBA" id="ARBA00007734"/>
    </source>
</evidence>
<dbReference type="RefSeq" id="WP_007205643.1">
    <property type="nucleotide sequence ID" value="NZ_CH672414.1"/>
</dbReference>
<dbReference type="InterPro" id="IPR008258">
    <property type="entry name" value="Transglycosylase_SLT_dom_1"/>
</dbReference>
<sequence length="279" mass="29483">MYLIRVAFAAAFALLSATTVFAQVERLQPDFTFKRVGVPAAGQTTGRITVQIDPDAPRRGPVYAAPRAEPVSAIAASPRTQSGFGWFWDNVPSSLTGSSPARLELAINRINNPPTGQHMPAPRLQALQNIAAAQGVHILRETVGTDVSPALVLAVIAIESAGRTDVVSTAGAQGLMQLMPTTAARFGVSDSMDAAQNIKGGVAYLGWLLDRFGNDPVLVLAGYNAGEGNVQRYQGVPPFAETMDYVPKVLAAWQVAKGLCQTPPDLITDGCVFNVNALQ</sequence>
<dbReference type="STRING" id="314232.SKA53_08456"/>
<feature type="signal peptide" evidence="3">
    <location>
        <begin position="1"/>
        <end position="22"/>
    </location>
</feature>
<comment type="similarity">
    <text evidence="2">Belongs to the virb1 family.</text>
</comment>
<dbReference type="EMBL" id="AAMS01000006">
    <property type="protein sequence ID" value="EAQ06123.1"/>
    <property type="molecule type" value="Genomic_DNA"/>
</dbReference>